<feature type="compositionally biased region" description="Basic and acidic residues" evidence="1">
    <location>
        <begin position="307"/>
        <end position="316"/>
    </location>
</feature>
<dbReference type="InterPro" id="IPR008271">
    <property type="entry name" value="Ser/Thr_kinase_AS"/>
</dbReference>
<reference evidence="3" key="1">
    <citation type="submission" date="2023-07" db="EMBL/GenBank/DDBJ databases">
        <authorList>
            <consortium name="AG Swart"/>
            <person name="Singh M."/>
            <person name="Singh A."/>
            <person name="Seah K."/>
            <person name="Emmerich C."/>
        </authorList>
    </citation>
    <scope>NUCLEOTIDE SEQUENCE</scope>
    <source>
        <strain evidence="3">DP1</strain>
    </source>
</reference>
<dbReference type="AlphaFoldDB" id="A0AAD1UD51"/>
<dbReference type="Gene3D" id="1.10.510.10">
    <property type="entry name" value="Transferase(Phosphotransferase) domain 1"/>
    <property type="match status" value="1"/>
</dbReference>
<dbReference type="PROSITE" id="PS50011">
    <property type="entry name" value="PROTEIN_KINASE_DOM"/>
    <property type="match status" value="1"/>
</dbReference>
<protein>
    <recommendedName>
        <fullName evidence="2">Protein kinase domain-containing protein</fullName>
    </recommendedName>
</protein>
<gene>
    <name evidence="3" type="ORF">ECRASSUSDP1_LOCUS4293</name>
</gene>
<evidence type="ECO:0000313" key="3">
    <source>
        <dbReference type="EMBL" id="CAI2362963.1"/>
    </source>
</evidence>
<accession>A0AAD1UD51</accession>
<proteinExistence type="predicted"/>
<evidence type="ECO:0000259" key="2">
    <source>
        <dbReference type="PROSITE" id="PS50011"/>
    </source>
</evidence>
<dbReference type="GO" id="GO:0005737">
    <property type="term" value="C:cytoplasm"/>
    <property type="evidence" value="ECO:0007669"/>
    <property type="project" value="TreeGrafter"/>
</dbReference>
<dbReference type="Proteomes" id="UP001295684">
    <property type="component" value="Unassembled WGS sequence"/>
</dbReference>
<dbReference type="GO" id="GO:0005524">
    <property type="term" value="F:ATP binding"/>
    <property type="evidence" value="ECO:0007669"/>
    <property type="project" value="InterPro"/>
</dbReference>
<feature type="region of interest" description="Disordered" evidence="1">
    <location>
        <begin position="306"/>
        <end position="373"/>
    </location>
</feature>
<dbReference type="SUPFAM" id="SSF56112">
    <property type="entry name" value="Protein kinase-like (PK-like)"/>
    <property type="match status" value="1"/>
</dbReference>
<sequence length="562" mass="64247">MELCTGGTLQEWIQEQKKIDDKSPEKHDEECSIIVRNILEGITDLHDRFEMLHRDLKPANVLFLRRNNLDSVKICDFGFANENGIGFFDQNNDNVGTPLYQPPEQMKSQVYGKKVDIWATGIIMYELLTKGGHPFLGIDFYNNLEMEVEEFKTKMMNLTNNDKIPIDASLFSPMAHKLLENLLDINPNFRYSSQRAQKHPWITRNFEAQVPLNLFEEMQLNMRAYEKLKLVTRTAYAISMIGDKILKKEIVKEIRKNPIKCQSGLEPNILSSKDSDSSQDSLNMDKNLSGGKIKLIFNGISIPKTSSKIDSKHKDSPNNSIKHKGFRIKKHKGLKKRLFSANAREEEKKGEDSSQKNLRPLKENRGREKLTQLPPLGKFLSAHLGNKIGNNYGAPLKAEHPIQKSHKPSSKLKNNRSLVKKKKKPKIRRFSEFKDVASEDHLSTYYRVNSIDNKMAFPISGKANMQSCLMPKNSKKIRSRKNKVSSPKMFQNGVMNSGAFQPMQNKIAQTPLKMMTEKKSSKGITVTNIKWNDAFRGKISNYQSAISSILHKNSRSTKKPSY</sequence>
<feature type="compositionally biased region" description="Basic residues" evidence="1">
    <location>
        <begin position="321"/>
        <end position="338"/>
    </location>
</feature>
<evidence type="ECO:0000313" key="4">
    <source>
        <dbReference type="Proteomes" id="UP001295684"/>
    </source>
</evidence>
<feature type="compositionally biased region" description="Basic and acidic residues" evidence="1">
    <location>
        <begin position="343"/>
        <end position="370"/>
    </location>
</feature>
<dbReference type="InterPro" id="IPR000719">
    <property type="entry name" value="Prot_kinase_dom"/>
</dbReference>
<dbReference type="Pfam" id="PF00069">
    <property type="entry name" value="Pkinase"/>
    <property type="match status" value="1"/>
</dbReference>
<dbReference type="GO" id="GO:0044773">
    <property type="term" value="P:mitotic DNA damage checkpoint signaling"/>
    <property type="evidence" value="ECO:0007669"/>
    <property type="project" value="TreeGrafter"/>
</dbReference>
<feature type="region of interest" description="Disordered" evidence="1">
    <location>
        <begin position="265"/>
        <end position="286"/>
    </location>
</feature>
<dbReference type="PANTHER" id="PTHR44167:SF18">
    <property type="entry name" value="PROTEIN KINASE DOMAIN-CONTAINING PROTEIN"/>
    <property type="match status" value="1"/>
</dbReference>
<feature type="compositionally biased region" description="Basic residues" evidence="1">
    <location>
        <begin position="403"/>
        <end position="425"/>
    </location>
</feature>
<organism evidence="3 4">
    <name type="scientific">Euplotes crassus</name>
    <dbReference type="NCBI Taxonomy" id="5936"/>
    <lineage>
        <taxon>Eukaryota</taxon>
        <taxon>Sar</taxon>
        <taxon>Alveolata</taxon>
        <taxon>Ciliophora</taxon>
        <taxon>Intramacronucleata</taxon>
        <taxon>Spirotrichea</taxon>
        <taxon>Hypotrichia</taxon>
        <taxon>Euplotida</taxon>
        <taxon>Euplotidae</taxon>
        <taxon>Moneuplotes</taxon>
    </lineage>
</organism>
<name>A0AAD1UD51_EUPCR</name>
<evidence type="ECO:0000256" key="1">
    <source>
        <dbReference type="SAM" id="MobiDB-lite"/>
    </source>
</evidence>
<dbReference type="GO" id="GO:0004674">
    <property type="term" value="F:protein serine/threonine kinase activity"/>
    <property type="evidence" value="ECO:0007669"/>
    <property type="project" value="TreeGrafter"/>
</dbReference>
<dbReference type="InterPro" id="IPR011009">
    <property type="entry name" value="Kinase-like_dom_sf"/>
</dbReference>
<feature type="domain" description="Protein kinase" evidence="2">
    <location>
        <begin position="1"/>
        <end position="202"/>
    </location>
</feature>
<dbReference type="PROSITE" id="PS00108">
    <property type="entry name" value="PROTEIN_KINASE_ST"/>
    <property type="match status" value="1"/>
</dbReference>
<dbReference type="GO" id="GO:0005634">
    <property type="term" value="C:nucleus"/>
    <property type="evidence" value="ECO:0007669"/>
    <property type="project" value="TreeGrafter"/>
</dbReference>
<dbReference type="EMBL" id="CAMPGE010004120">
    <property type="protein sequence ID" value="CAI2362963.1"/>
    <property type="molecule type" value="Genomic_DNA"/>
</dbReference>
<keyword evidence="4" id="KW-1185">Reference proteome</keyword>
<feature type="region of interest" description="Disordered" evidence="1">
    <location>
        <begin position="391"/>
        <end position="425"/>
    </location>
</feature>
<comment type="caution">
    <text evidence="3">The sequence shown here is derived from an EMBL/GenBank/DDBJ whole genome shotgun (WGS) entry which is preliminary data.</text>
</comment>
<dbReference type="SMART" id="SM00220">
    <property type="entry name" value="S_TKc"/>
    <property type="match status" value="1"/>
</dbReference>
<dbReference type="PANTHER" id="PTHR44167">
    <property type="entry name" value="OVARIAN-SPECIFIC SERINE/THREONINE-PROTEIN KINASE LOK-RELATED"/>
    <property type="match status" value="1"/>
</dbReference>